<comment type="caution">
    <text evidence="8">The sequence shown here is derived from an EMBL/GenBank/DDBJ whole genome shotgun (WGS) entry which is preliminary data.</text>
</comment>
<organism evidence="8 9">
    <name type="scientific">Amycolatopsis taiwanensis</name>
    <dbReference type="NCBI Taxonomy" id="342230"/>
    <lineage>
        <taxon>Bacteria</taxon>
        <taxon>Bacillati</taxon>
        <taxon>Actinomycetota</taxon>
        <taxon>Actinomycetes</taxon>
        <taxon>Pseudonocardiales</taxon>
        <taxon>Pseudonocardiaceae</taxon>
        <taxon>Amycolatopsis</taxon>
    </lineage>
</organism>
<dbReference type="GO" id="GO:0004674">
    <property type="term" value="F:protein serine/threonine kinase activity"/>
    <property type="evidence" value="ECO:0007669"/>
    <property type="project" value="TreeGrafter"/>
</dbReference>
<evidence type="ECO:0000256" key="2">
    <source>
        <dbReference type="ARBA" id="ARBA00022741"/>
    </source>
</evidence>
<dbReference type="Gene3D" id="3.30.200.20">
    <property type="entry name" value="Phosphorylase Kinase, domain 1"/>
    <property type="match status" value="1"/>
</dbReference>
<dbReference type="InterPro" id="IPR011009">
    <property type="entry name" value="Kinase-like_dom_sf"/>
</dbReference>
<evidence type="ECO:0000256" key="4">
    <source>
        <dbReference type="ARBA" id="ARBA00022840"/>
    </source>
</evidence>
<dbReference type="PROSITE" id="PS00107">
    <property type="entry name" value="PROTEIN_KINASE_ATP"/>
    <property type="match status" value="1"/>
</dbReference>
<dbReference type="GO" id="GO:0005524">
    <property type="term" value="F:ATP binding"/>
    <property type="evidence" value="ECO:0007669"/>
    <property type="project" value="UniProtKB-UniRule"/>
</dbReference>
<feature type="transmembrane region" description="Helical" evidence="6">
    <location>
        <begin position="364"/>
        <end position="383"/>
    </location>
</feature>
<keyword evidence="6" id="KW-0812">Transmembrane</keyword>
<evidence type="ECO:0000256" key="5">
    <source>
        <dbReference type="PROSITE-ProRule" id="PRU10141"/>
    </source>
</evidence>
<accession>A0A9W6VEP7</accession>
<dbReference type="PANTHER" id="PTHR43289">
    <property type="entry name" value="MITOGEN-ACTIVATED PROTEIN KINASE KINASE KINASE 20-RELATED"/>
    <property type="match status" value="1"/>
</dbReference>
<dbReference type="InterPro" id="IPR017441">
    <property type="entry name" value="Protein_kinase_ATP_BS"/>
</dbReference>
<evidence type="ECO:0000313" key="8">
    <source>
        <dbReference type="EMBL" id="GLY68708.1"/>
    </source>
</evidence>
<dbReference type="Proteomes" id="UP001165136">
    <property type="component" value="Unassembled WGS sequence"/>
</dbReference>
<keyword evidence="4 5" id="KW-0067">ATP-binding</keyword>
<reference evidence="8" key="1">
    <citation type="submission" date="2023-03" db="EMBL/GenBank/DDBJ databases">
        <title>Amycolatopsis taiwanensis NBRC 103393.</title>
        <authorList>
            <person name="Ichikawa N."/>
            <person name="Sato H."/>
            <person name="Tonouchi N."/>
        </authorList>
    </citation>
    <scope>NUCLEOTIDE SEQUENCE</scope>
    <source>
        <strain evidence="8">NBRC 103393</strain>
    </source>
</reference>
<keyword evidence="6" id="KW-1133">Transmembrane helix</keyword>
<protein>
    <recommendedName>
        <fullName evidence="7">Protein kinase domain-containing protein</fullName>
    </recommendedName>
</protein>
<sequence length="483" mass="52025">MVQELRADDPRRVGDYTLLHRLGQGGMGSVYLGRTRAGRPVAVKVARAELVAEPDFRERFRREIGMARQVGGFWTGAVVDADPEAERPWLATEYISGPSLQQAVVEAGALAEPAALRLAAGLAEALAAIHKTGLVHRDLKPSNVLLDRDGPRVIDFGIAHAVQATALTSPGDFFGTPGFLSPEQISGAQVGPASDIFALGAVLVFATTATGPFGEGDVATLLYRTVHSEPDISGVPDAARKIAAMCLQRDPRRRPSPQELLDHLTGHGSSTSARWLPQPVHTLIDQHQTALRTALDVPTVADGQLGRTHDEQTAPATEPASQEAARFRTSRTQTLLWACVTTLVAFTISGGGYLLFPFGFPTGGIYTFTPLMIIAALLFGAAARPRHTLDVAADGLRFSRGRQSGFSSWSTIARTRVIGGARASVVVWLTPGTAQPHPSGYRPYHGGLRIYPIRGSFRRRRREARELRAALAWYSPHTYDSSP</sequence>
<dbReference type="PROSITE" id="PS50011">
    <property type="entry name" value="PROTEIN_KINASE_DOM"/>
    <property type="match status" value="1"/>
</dbReference>
<evidence type="ECO:0000256" key="3">
    <source>
        <dbReference type="ARBA" id="ARBA00022777"/>
    </source>
</evidence>
<dbReference type="InterPro" id="IPR008271">
    <property type="entry name" value="Ser/Thr_kinase_AS"/>
</dbReference>
<keyword evidence="3" id="KW-0418">Kinase</keyword>
<evidence type="ECO:0000256" key="1">
    <source>
        <dbReference type="ARBA" id="ARBA00022679"/>
    </source>
</evidence>
<keyword evidence="6" id="KW-0472">Membrane</keyword>
<keyword evidence="1" id="KW-0808">Transferase</keyword>
<dbReference type="SUPFAM" id="SSF56112">
    <property type="entry name" value="Protein kinase-like (PK-like)"/>
    <property type="match status" value="1"/>
</dbReference>
<dbReference type="Gene3D" id="1.10.510.10">
    <property type="entry name" value="Transferase(Phosphotransferase) domain 1"/>
    <property type="match status" value="1"/>
</dbReference>
<dbReference type="InterPro" id="IPR000719">
    <property type="entry name" value="Prot_kinase_dom"/>
</dbReference>
<keyword evidence="9" id="KW-1185">Reference proteome</keyword>
<dbReference type="EMBL" id="BSTI01000012">
    <property type="protein sequence ID" value="GLY68708.1"/>
    <property type="molecule type" value="Genomic_DNA"/>
</dbReference>
<dbReference type="PANTHER" id="PTHR43289:SF34">
    <property type="entry name" value="SERINE_THREONINE-PROTEIN KINASE YBDM-RELATED"/>
    <property type="match status" value="1"/>
</dbReference>
<name>A0A9W6VEP7_9PSEU</name>
<feature type="domain" description="Protein kinase" evidence="7">
    <location>
        <begin position="16"/>
        <end position="266"/>
    </location>
</feature>
<dbReference type="CDD" id="cd14014">
    <property type="entry name" value="STKc_PknB_like"/>
    <property type="match status" value="1"/>
</dbReference>
<gene>
    <name evidence="8" type="ORF">Atai01_53270</name>
</gene>
<feature type="binding site" evidence="5">
    <location>
        <position position="44"/>
    </location>
    <ligand>
        <name>ATP</name>
        <dbReference type="ChEBI" id="CHEBI:30616"/>
    </ligand>
</feature>
<evidence type="ECO:0000313" key="9">
    <source>
        <dbReference type="Proteomes" id="UP001165136"/>
    </source>
</evidence>
<feature type="transmembrane region" description="Helical" evidence="6">
    <location>
        <begin position="335"/>
        <end position="358"/>
    </location>
</feature>
<proteinExistence type="predicted"/>
<evidence type="ECO:0000259" key="7">
    <source>
        <dbReference type="PROSITE" id="PS50011"/>
    </source>
</evidence>
<dbReference type="SMART" id="SM00220">
    <property type="entry name" value="S_TKc"/>
    <property type="match status" value="1"/>
</dbReference>
<dbReference type="RefSeq" id="WP_285488533.1">
    <property type="nucleotide sequence ID" value="NZ_BSTI01000012.1"/>
</dbReference>
<keyword evidence="2 5" id="KW-0547">Nucleotide-binding</keyword>
<dbReference type="Pfam" id="PF00069">
    <property type="entry name" value="Pkinase"/>
    <property type="match status" value="1"/>
</dbReference>
<evidence type="ECO:0000256" key="6">
    <source>
        <dbReference type="SAM" id="Phobius"/>
    </source>
</evidence>
<dbReference type="AlphaFoldDB" id="A0A9W6VEP7"/>
<dbReference type="PROSITE" id="PS00108">
    <property type="entry name" value="PROTEIN_KINASE_ST"/>
    <property type="match status" value="1"/>
</dbReference>